<evidence type="ECO:0000256" key="1">
    <source>
        <dbReference type="ARBA" id="ARBA00003559"/>
    </source>
</evidence>
<dbReference type="GO" id="GO:0006006">
    <property type="term" value="P:glucose metabolic process"/>
    <property type="evidence" value="ECO:0007669"/>
    <property type="project" value="Ensembl"/>
</dbReference>
<dbReference type="Pfam" id="PF00229">
    <property type="entry name" value="TNF"/>
    <property type="match status" value="1"/>
</dbReference>
<dbReference type="GO" id="GO:0043243">
    <property type="term" value="P:positive regulation of protein-containing complex disassembly"/>
    <property type="evidence" value="ECO:0007669"/>
    <property type="project" value="Ensembl"/>
</dbReference>
<evidence type="ECO:0000256" key="16">
    <source>
        <dbReference type="ARBA" id="ARBA00029751"/>
    </source>
</evidence>
<dbReference type="GO" id="GO:1901224">
    <property type="term" value="P:positive regulation of non-canonical NF-kappaB signal transduction"/>
    <property type="evidence" value="ECO:0007669"/>
    <property type="project" value="Ensembl"/>
</dbReference>
<evidence type="ECO:0000256" key="18">
    <source>
        <dbReference type="ARBA" id="ARBA00033265"/>
    </source>
</evidence>
<dbReference type="Proteomes" id="UP000694421">
    <property type="component" value="Unplaced"/>
</dbReference>
<dbReference type="GO" id="GO:2000010">
    <property type="term" value="P:positive regulation of protein localization to cell surface"/>
    <property type="evidence" value="ECO:0007669"/>
    <property type="project" value="Ensembl"/>
</dbReference>
<dbReference type="GO" id="GO:0097527">
    <property type="term" value="P:necroptotic signaling pathway"/>
    <property type="evidence" value="ECO:0007669"/>
    <property type="project" value="Ensembl"/>
</dbReference>
<dbReference type="GO" id="GO:0071803">
    <property type="term" value="P:positive regulation of podosome assembly"/>
    <property type="evidence" value="ECO:0007669"/>
    <property type="project" value="Ensembl"/>
</dbReference>
<dbReference type="GO" id="GO:0050807">
    <property type="term" value="P:regulation of synapse organization"/>
    <property type="evidence" value="ECO:0007669"/>
    <property type="project" value="Ensembl"/>
</dbReference>
<dbReference type="PANTHER" id="PTHR11471:SF23">
    <property type="entry name" value="TUMOR NECROSIS FACTOR"/>
    <property type="match status" value="1"/>
</dbReference>
<dbReference type="GO" id="GO:0050901">
    <property type="term" value="P:leukocyte tethering or rolling"/>
    <property type="evidence" value="ECO:0007669"/>
    <property type="project" value="Ensembl"/>
</dbReference>
<evidence type="ECO:0000256" key="12">
    <source>
        <dbReference type="ARBA" id="ARBA00022989"/>
    </source>
</evidence>
<reference evidence="21" key="1">
    <citation type="submission" date="2025-08" db="UniProtKB">
        <authorList>
            <consortium name="Ensembl"/>
        </authorList>
    </citation>
    <scope>IDENTIFICATION</scope>
</reference>
<keyword evidence="9 19" id="KW-0812">Transmembrane</keyword>
<dbReference type="GO" id="GO:2000334">
    <property type="term" value="P:positive regulation of blood microparticle formation"/>
    <property type="evidence" value="ECO:0007669"/>
    <property type="project" value="Ensembl"/>
</dbReference>
<evidence type="ECO:0000256" key="14">
    <source>
        <dbReference type="ARBA" id="ARBA00023157"/>
    </source>
</evidence>
<dbReference type="GO" id="GO:0150129">
    <property type="term" value="P:positive regulation of interleukin-33 production"/>
    <property type="evidence" value="ECO:0007669"/>
    <property type="project" value="Ensembl"/>
</dbReference>
<dbReference type="GO" id="GO:0002925">
    <property type="term" value="P:positive regulation of humoral immune response mediated by circulating immunoglobulin"/>
    <property type="evidence" value="ECO:0007669"/>
    <property type="project" value="Ensembl"/>
</dbReference>
<comment type="subcellular location">
    <subcellularLocation>
        <location evidence="2">Cell membrane</location>
        <topology evidence="2">Single-pass type II membrane protein</topology>
    </subcellularLocation>
    <subcellularLocation>
        <location evidence="3">Secreted</location>
    </subcellularLocation>
</comment>
<dbReference type="PROSITE" id="PS50049">
    <property type="entry name" value="THD_2"/>
    <property type="match status" value="1"/>
</dbReference>
<evidence type="ECO:0000256" key="2">
    <source>
        <dbReference type="ARBA" id="ARBA00004401"/>
    </source>
</evidence>
<dbReference type="GO" id="GO:2000377">
    <property type="term" value="P:regulation of reactive oxygen species metabolic process"/>
    <property type="evidence" value="ECO:0007669"/>
    <property type="project" value="Ensembl"/>
</dbReference>
<dbReference type="GO" id="GO:0030316">
    <property type="term" value="P:osteoclast differentiation"/>
    <property type="evidence" value="ECO:0007669"/>
    <property type="project" value="Ensembl"/>
</dbReference>
<dbReference type="GO" id="GO:0061048">
    <property type="term" value="P:negative regulation of branching involved in lung morphogenesis"/>
    <property type="evidence" value="ECO:0007669"/>
    <property type="project" value="Ensembl"/>
</dbReference>
<dbReference type="GO" id="GO:0150103">
    <property type="term" value="P:reactive gliosis"/>
    <property type="evidence" value="ECO:0007669"/>
    <property type="project" value="Ensembl"/>
</dbReference>
<dbReference type="GO" id="GO:0010573">
    <property type="term" value="P:vascular endothelial growth factor production"/>
    <property type="evidence" value="ECO:0007669"/>
    <property type="project" value="Ensembl"/>
</dbReference>
<dbReference type="GO" id="GO:0000976">
    <property type="term" value="F:transcription cis-regulatory region binding"/>
    <property type="evidence" value="ECO:0007669"/>
    <property type="project" value="Ensembl"/>
</dbReference>
<dbReference type="GO" id="GO:1902004">
    <property type="term" value="P:positive regulation of amyloid-beta formation"/>
    <property type="evidence" value="ECO:0007669"/>
    <property type="project" value="Ensembl"/>
</dbReference>
<keyword evidence="10" id="KW-0519">Myristate</keyword>
<dbReference type="GO" id="GO:0048255">
    <property type="term" value="P:mRNA stabilization"/>
    <property type="evidence" value="ECO:0007669"/>
    <property type="project" value="Ensembl"/>
</dbReference>
<dbReference type="InterPro" id="IPR006053">
    <property type="entry name" value="TNF"/>
</dbReference>
<dbReference type="GO" id="GO:0070886">
    <property type="term" value="P:positive regulation of calcineurin-NFAT signaling cascade"/>
    <property type="evidence" value="ECO:0007669"/>
    <property type="project" value="Ensembl"/>
</dbReference>
<evidence type="ECO:0000256" key="10">
    <source>
        <dbReference type="ARBA" id="ARBA00022707"/>
    </source>
</evidence>
<dbReference type="GO" id="GO:0043124">
    <property type="term" value="P:negative regulation of canonical NF-kappaB signal transduction"/>
    <property type="evidence" value="ECO:0007669"/>
    <property type="project" value="Ensembl"/>
</dbReference>
<dbReference type="GO" id="GO:2000351">
    <property type="term" value="P:regulation of endothelial cell apoptotic process"/>
    <property type="evidence" value="ECO:0007669"/>
    <property type="project" value="Ensembl"/>
</dbReference>
<dbReference type="GO" id="GO:0032715">
    <property type="term" value="P:negative regulation of interleukin-6 production"/>
    <property type="evidence" value="ECO:0007669"/>
    <property type="project" value="Ensembl"/>
</dbReference>
<evidence type="ECO:0000256" key="5">
    <source>
        <dbReference type="ARBA" id="ARBA00013893"/>
    </source>
</evidence>
<dbReference type="GO" id="GO:0051402">
    <property type="term" value="P:neuron apoptotic process"/>
    <property type="evidence" value="ECO:0007669"/>
    <property type="project" value="Ensembl"/>
</dbReference>
<dbReference type="GO" id="GO:0045668">
    <property type="term" value="P:negative regulation of osteoblast differentiation"/>
    <property type="evidence" value="ECO:0007669"/>
    <property type="project" value="Ensembl"/>
</dbReference>
<dbReference type="GO" id="GO:0043491">
    <property type="term" value="P:phosphatidylinositol 3-kinase/protein kinase B signal transduction"/>
    <property type="evidence" value="ECO:0007669"/>
    <property type="project" value="Ensembl"/>
</dbReference>
<dbReference type="GO" id="GO:1903140">
    <property type="term" value="P:regulation of establishment of endothelial barrier"/>
    <property type="evidence" value="ECO:0007669"/>
    <property type="project" value="Ensembl"/>
</dbReference>
<dbReference type="GO" id="GO:0045121">
    <property type="term" value="C:membrane raft"/>
    <property type="evidence" value="ECO:0007669"/>
    <property type="project" value="Ensembl"/>
</dbReference>
<dbReference type="InterPro" id="IPR002959">
    <property type="entry name" value="TNF_alpha"/>
</dbReference>
<dbReference type="GO" id="GO:0005164">
    <property type="term" value="F:tumor necrosis factor receptor binding"/>
    <property type="evidence" value="ECO:0007669"/>
    <property type="project" value="Ensembl"/>
</dbReference>
<name>A0A8D0C4W2_SALMN</name>
<dbReference type="InterPro" id="IPR006052">
    <property type="entry name" value="TNF_dom"/>
</dbReference>
<evidence type="ECO:0000256" key="13">
    <source>
        <dbReference type="ARBA" id="ARBA00023136"/>
    </source>
</evidence>
<evidence type="ECO:0000256" key="17">
    <source>
        <dbReference type="ARBA" id="ARBA00031915"/>
    </source>
</evidence>
<dbReference type="GO" id="GO:0005615">
    <property type="term" value="C:extracellular space"/>
    <property type="evidence" value="ECO:0007669"/>
    <property type="project" value="UniProtKB-KW"/>
</dbReference>
<dbReference type="GO" id="GO:0001937">
    <property type="term" value="P:negative regulation of endothelial cell proliferation"/>
    <property type="evidence" value="ECO:0007669"/>
    <property type="project" value="Ensembl"/>
</dbReference>
<dbReference type="CDD" id="cd00184">
    <property type="entry name" value="TNF"/>
    <property type="match status" value="1"/>
</dbReference>
<dbReference type="GO" id="GO:0002020">
    <property type="term" value="F:protease binding"/>
    <property type="evidence" value="ECO:0007669"/>
    <property type="project" value="Ensembl"/>
</dbReference>
<evidence type="ECO:0000256" key="15">
    <source>
        <dbReference type="ARBA" id="ARBA00023288"/>
    </source>
</evidence>
<dbReference type="GO" id="GO:0005125">
    <property type="term" value="F:cytokine activity"/>
    <property type="evidence" value="ECO:0007669"/>
    <property type="project" value="UniProtKB-KW"/>
</dbReference>
<dbReference type="GO" id="GO:0050995">
    <property type="term" value="P:negative regulation of lipid catabolic process"/>
    <property type="evidence" value="ECO:0007669"/>
    <property type="project" value="Ensembl"/>
</dbReference>
<dbReference type="GO" id="GO:0006959">
    <property type="term" value="P:humoral immune response"/>
    <property type="evidence" value="ECO:0007669"/>
    <property type="project" value="Ensembl"/>
</dbReference>
<dbReference type="GO" id="GO:0072659">
    <property type="term" value="P:protein localization to plasma membrane"/>
    <property type="evidence" value="ECO:0007669"/>
    <property type="project" value="Ensembl"/>
</dbReference>
<dbReference type="GO" id="GO:0002637">
    <property type="term" value="P:regulation of immunoglobulin production"/>
    <property type="evidence" value="ECO:0007669"/>
    <property type="project" value="Ensembl"/>
</dbReference>
<dbReference type="GO" id="GO:0010744">
    <property type="term" value="P:positive regulation of macrophage derived foam cell differentiation"/>
    <property type="evidence" value="ECO:0007669"/>
    <property type="project" value="Ensembl"/>
</dbReference>
<dbReference type="GO" id="GO:0045071">
    <property type="term" value="P:negative regulation of viral genome replication"/>
    <property type="evidence" value="ECO:0007669"/>
    <property type="project" value="Ensembl"/>
</dbReference>
<dbReference type="GO" id="GO:0072577">
    <property type="term" value="P:endothelial cell apoptotic process"/>
    <property type="evidence" value="ECO:0007669"/>
    <property type="project" value="Ensembl"/>
</dbReference>
<dbReference type="GO" id="GO:0002876">
    <property type="term" value="P:positive regulation of chronic inflammatory response to antigenic stimulus"/>
    <property type="evidence" value="ECO:0007669"/>
    <property type="project" value="Ensembl"/>
</dbReference>
<dbReference type="GO" id="GO:0060693">
    <property type="term" value="P:regulation of branching involved in salivary gland morphogenesis"/>
    <property type="evidence" value="ECO:0007669"/>
    <property type="project" value="Ensembl"/>
</dbReference>
<keyword evidence="14" id="KW-1015">Disulfide bond</keyword>
<dbReference type="GO" id="GO:0030198">
    <property type="term" value="P:extracellular matrix organization"/>
    <property type="evidence" value="ECO:0007669"/>
    <property type="project" value="Ensembl"/>
</dbReference>
<dbReference type="GO" id="GO:0045662">
    <property type="term" value="P:negative regulation of myoblast differentiation"/>
    <property type="evidence" value="ECO:0007669"/>
    <property type="project" value="Ensembl"/>
</dbReference>
<dbReference type="GO" id="GO:0031622">
    <property type="term" value="P:positive regulation of fever generation"/>
    <property type="evidence" value="ECO:0007669"/>
    <property type="project" value="Ensembl"/>
</dbReference>
<dbReference type="GO" id="GO:0001774">
    <property type="term" value="P:microglial cell activation"/>
    <property type="evidence" value="ECO:0007669"/>
    <property type="project" value="Ensembl"/>
</dbReference>
<dbReference type="GO" id="GO:0001891">
    <property type="term" value="C:phagocytic cup"/>
    <property type="evidence" value="ECO:0007669"/>
    <property type="project" value="Ensembl"/>
</dbReference>
<dbReference type="GO" id="GO:0046325">
    <property type="term" value="P:negative regulation of D-glucose import"/>
    <property type="evidence" value="ECO:0007669"/>
    <property type="project" value="Ensembl"/>
</dbReference>
<evidence type="ECO:0000313" key="21">
    <source>
        <dbReference type="Ensembl" id="ENSSMRP00000020778.1"/>
    </source>
</evidence>
<dbReference type="GO" id="GO:2001240">
    <property type="term" value="P:negative regulation of extrinsic apoptotic signaling pathway in absence of ligand"/>
    <property type="evidence" value="ECO:0007669"/>
    <property type="project" value="Ensembl"/>
</dbReference>
<proteinExistence type="inferred from homology"/>
<dbReference type="GO" id="GO:0033209">
    <property type="term" value="P:tumor necrosis factor-mediated signaling pathway"/>
    <property type="evidence" value="ECO:0007669"/>
    <property type="project" value="Ensembl"/>
</dbReference>
<dbReference type="GO" id="GO:0050796">
    <property type="term" value="P:regulation of insulin secretion"/>
    <property type="evidence" value="ECO:0007669"/>
    <property type="project" value="Ensembl"/>
</dbReference>
<accession>A0A8D0C4W2</accession>
<keyword evidence="15" id="KW-0449">Lipoprotein</keyword>
<evidence type="ECO:0000256" key="4">
    <source>
        <dbReference type="ARBA" id="ARBA00008670"/>
    </source>
</evidence>
<dbReference type="GO" id="GO:0000209">
    <property type="term" value="P:protein polyubiquitination"/>
    <property type="evidence" value="ECO:0007669"/>
    <property type="project" value="Ensembl"/>
</dbReference>
<dbReference type="GO" id="GO:1903078">
    <property type="term" value="P:positive regulation of protein localization to plasma membrane"/>
    <property type="evidence" value="ECO:0007669"/>
    <property type="project" value="Ensembl"/>
</dbReference>
<dbReference type="GO" id="GO:0045930">
    <property type="term" value="P:negative regulation of mitotic cell cycle"/>
    <property type="evidence" value="ECO:0007669"/>
    <property type="project" value="Ensembl"/>
</dbReference>
<keyword evidence="12 19" id="KW-1133">Transmembrane helix</keyword>
<dbReference type="GO" id="GO:0045429">
    <property type="term" value="P:positive regulation of nitric oxide biosynthetic process"/>
    <property type="evidence" value="ECO:0007669"/>
    <property type="project" value="Ensembl"/>
</dbReference>
<keyword evidence="8" id="KW-0964">Secreted</keyword>
<dbReference type="GO" id="GO:0000122">
    <property type="term" value="P:negative regulation of transcription by RNA polymerase II"/>
    <property type="evidence" value="ECO:0007669"/>
    <property type="project" value="Ensembl"/>
</dbReference>
<dbReference type="GO" id="GO:0032757">
    <property type="term" value="P:positive regulation of interleukin-8 production"/>
    <property type="evidence" value="ECO:0007669"/>
    <property type="project" value="Ensembl"/>
</dbReference>
<dbReference type="GO" id="GO:2001238">
    <property type="term" value="P:positive regulation of extrinsic apoptotic signaling pathway"/>
    <property type="evidence" value="ECO:0007669"/>
    <property type="project" value="TreeGrafter"/>
</dbReference>
<dbReference type="GO" id="GO:0045672">
    <property type="term" value="P:positive regulation of osteoclast differentiation"/>
    <property type="evidence" value="ECO:0007669"/>
    <property type="project" value="Ensembl"/>
</dbReference>
<dbReference type="GO" id="GO:1904707">
    <property type="term" value="P:positive regulation of vascular associated smooth muscle cell proliferation"/>
    <property type="evidence" value="ECO:0007669"/>
    <property type="project" value="Ensembl"/>
</dbReference>
<dbReference type="GO" id="GO:0071479">
    <property type="term" value="P:cellular response to ionizing radiation"/>
    <property type="evidence" value="ECO:0007669"/>
    <property type="project" value="Ensembl"/>
</dbReference>
<dbReference type="AlphaFoldDB" id="A0A8D0C4W2"/>
<dbReference type="Gene3D" id="2.60.120.40">
    <property type="match status" value="1"/>
</dbReference>
<dbReference type="GO" id="GO:1901647">
    <property type="term" value="P:positive regulation of synoviocyte proliferation"/>
    <property type="evidence" value="ECO:0007669"/>
    <property type="project" value="Ensembl"/>
</dbReference>
<feature type="domain" description="THD" evidence="20">
    <location>
        <begin position="84"/>
        <end position="228"/>
    </location>
</feature>
<evidence type="ECO:0000256" key="9">
    <source>
        <dbReference type="ARBA" id="ARBA00022692"/>
    </source>
</evidence>
<dbReference type="GeneTree" id="ENSGT01060000248544"/>
<dbReference type="GO" id="GO:0002719">
    <property type="term" value="P:negative regulation of cytokine production involved in immune response"/>
    <property type="evidence" value="ECO:0007669"/>
    <property type="project" value="Ensembl"/>
</dbReference>
<dbReference type="GO" id="GO:0043525">
    <property type="term" value="P:positive regulation of neuron apoptotic process"/>
    <property type="evidence" value="ECO:0007669"/>
    <property type="project" value="Ensembl"/>
</dbReference>
<dbReference type="GO" id="GO:0032755">
    <property type="term" value="P:positive regulation of interleukin-6 production"/>
    <property type="evidence" value="ECO:0007669"/>
    <property type="project" value="Ensembl"/>
</dbReference>
<dbReference type="GO" id="GO:0032729">
    <property type="term" value="P:positive regulation of type II interferon production"/>
    <property type="evidence" value="ECO:0007669"/>
    <property type="project" value="Ensembl"/>
</dbReference>
<dbReference type="GO" id="GO:0045994">
    <property type="term" value="P:positive regulation of translational initiation by iron"/>
    <property type="evidence" value="ECO:0007669"/>
    <property type="project" value="Ensembl"/>
</dbReference>
<dbReference type="SMART" id="SM00207">
    <property type="entry name" value="TNF"/>
    <property type="match status" value="1"/>
</dbReference>
<dbReference type="GO" id="GO:0043242">
    <property type="term" value="P:negative regulation of protein-containing complex disassembly"/>
    <property type="evidence" value="ECO:0007669"/>
    <property type="project" value="Ensembl"/>
</dbReference>
<dbReference type="GO" id="GO:0043123">
    <property type="term" value="P:positive regulation of canonical NF-kappaB signal transduction"/>
    <property type="evidence" value="ECO:0007669"/>
    <property type="project" value="Ensembl"/>
</dbReference>
<dbReference type="InterPro" id="IPR008983">
    <property type="entry name" value="Tumour_necrosis_fac-like_dom"/>
</dbReference>
<dbReference type="GO" id="GO:0071222">
    <property type="term" value="P:cellular response to lipopolysaccharide"/>
    <property type="evidence" value="ECO:0007669"/>
    <property type="project" value="Ensembl"/>
</dbReference>
<evidence type="ECO:0000313" key="22">
    <source>
        <dbReference type="Proteomes" id="UP000694421"/>
    </source>
</evidence>
<dbReference type="GO" id="GO:0060252">
    <property type="term" value="P:positive regulation of glial cell proliferation"/>
    <property type="evidence" value="ECO:0007669"/>
    <property type="project" value="Ensembl"/>
</dbReference>
<evidence type="ECO:0000259" key="20">
    <source>
        <dbReference type="PROSITE" id="PS50049"/>
    </source>
</evidence>
<evidence type="ECO:0000256" key="11">
    <source>
        <dbReference type="ARBA" id="ARBA00022968"/>
    </source>
</evidence>
<sequence length="228" mass="25415">MSSEHLVHDVEKGGIMVVREQPHKDTHWKCLSLFSFVLLIGATVAFTLLQFGAFSQSGNEENTRSFSEGLPKTLQVQAVASGKPAIHALGELSSDNQLTWTVKATPSMEQNGLKLDESNNFIVIPSTGLYFVYSQLSFHSTSCPENPLLLTHTVSWLSSDLNVEVDLLKAIKTPCEGRDASKSLWFESIYQGAVFKLKKGDRLWSRTDKPEYLDLTRRGQVYFGIIAM</sequence>
<dbReference type="GO" id="GO:0045944">
    <property type="term" value="P:positive regulation of transcription by RNA polymerase II"/>
    <property type="evidence" value="ECO:0007669"/>
    <property type="project" value="Ensembl"/>
</dbReference>
<evidence type="ECO:0000256" key="3">
    <source>
        <dbReference type="ARBA" id="ARBA00004613"/>
    </source>
</evidence>
<dbReference type="GO" id="GO:0051384">
    <property type="term" value="P:response to glucocorticoid"/>
    <property type="evidence" value="ECO:0007669"/>
    <property type="project" value="Ensembl"/>
</dbReference>
<dbReference type="OMA" id="GATMLFC"/>
<dbReference type="GO" id="GO:0071316">
    <property type="term" value="P:cellular response to nicotine"/>
    <property type="evidence" value="ECO:0007669"/>
    <property type="project" value="Ensembl"/>
</dbReference>
<dbReference type="Ensembl" id="ENSSMRT00000024344.1">
    <property type="protein sequence ID" value="ENSSMRP00000020778.1"/>
    <property type="gene ID" value="ENSSMRG00000016159.1"/>
</dbReference>
<dbReference type="GO" id="GO:0008625">
    <property type="term" value="P:extrinsic apoptotic signaling pathway via death domain receptors"/>
    <property type="evidence" value="ECO:0007669"/>
    <property type="project" value="Ensembl"/>
</dbReference>
<dbReference type="GO" id="GO:0002439">
    <property type="term" value="P:chronic inflammatory response to antigenic stimulus"/>
    <property type="evidence" value="ECO:0007669"/>
    <property type="project" value="Ensembl"/>
</dbReference>
<dbReference type="GO" id="GO:1903347">
    <property type="term" value="P:negative regulation of bicellular tight junction assembly"/>
    <property type="evidence" value="ECO:0007669"/>
    <property type="project" value="Ensembl"/>
</dbReference>
<dbReference type="GO" id="GO:0042802">
    <property type="term" value="F:identical protein binding"/>
    <property type="evidence" value="ECO:0007669"/>
    <property type="project" value="Ensembl"/>
</dbReference>
<evidence type="ECO:0000256" key="6">
    <source>
        <dbReference type="ARBA" id="ARBA00022475"/>
    </source>
</evidence>
<dbReference type="GO" id="GO:0071346">
    <property type="term" value="P:cellular response to type II interferon"/>
    <property type="evidence" value="ECO:0007669"/>
    <property type="project" value="Ensembl"/>
</dbReference>
<comment type="function">
    <text evidence="1">The TNF intracellular domain (ICD) form induces IL12 production in dendritic cells.</text>
</comment>
<dbReference type="GO" id="GO:1900017">
    <property type="term" value="P:positive regulation of cytokine production involved in inflammatory response"/>
    <property type="evidence" value="ECO:0007669"/>
    <property type="project" value="Ensembl"/>
</dbReference>
<evidence type="ECO:0000256" key="19">
    <source>
        <dbReference type="SAM" id="Phobius"/>
    </source>
</evidence>
<keyword evidence="11" id="KW-0735">Signal-anchor</keyword>
<dbReference type="GO" id="GO:0008630">
    <property type="term" value="P:intrinsic apoptotic signaling pathway in response to DNA damage"/>
    <property type="evidence" value="ECO:0007669"/>
    <property type="project" value="Ensembl"/>
</dbReference>
<dbReference type="GO" id="GO:0050806">
    <property type="term" value="P:positive regulation of synaptic transmission"/>
    <property type="evidence" value="ECO:0007669"/>
    <property type="project" value="Ensembl"/>
</dbReference>
<dbReference type="GO" id="GO:0061044">
    <property type="term" value="P:negative regulation of vascular wound healing"/>
    <property type="evidence" value="ECO:0007669"/>
    <property type="project" value="Ensembl"/>
</dbReference>
<keyword evidence="22" id="KW-1185">Reference proteome</keyword>
<keyword evidence="7" id="KW-0202">Cytokine</keyword>
<dbReference type="GO" id="GO:0071230">
    <property type="term" value="P:cellular response to amino acid stimulus"/>
    <property type="evidence" value="ECO:0007669"/>
    <property type="project" value="Ensembl"/>
</dbReference>
<dbReference type="GO" id="GO:0140374">
    <property type="term" value="P:antiviral innate immune response"/>
    <property type="evidence" value="ECO:0007669"/>
    <property type="project" value="Ensembl"/>
</dbReference>
<dbReference type="GO" id="GO:0038061">
    <property type="term" value="P:non-canonical NF-kappaB signal transduction"/>
    <property type="evidence" value="ECO:0007669"/>
    <property type="project" value="Ensembl"/>
</dbReference>
<feature type="transmembrane region" description="Helical" evidence="19">
    <location>
        <begin position="33"/>
        <end position="54"/>
    </location>
</feature>
<evidence type="ECO:0000256" key="7">
    <source>
        <dbReference type="ARBA" id="ARBA00022514"/>
    </source>
</evidence>
<dbReference type="GO" id="GO:1904999">
    <property type="term" value="P:positive regulation of leukocyte adhesion to arterial endothelial cell"/>
    <property type="evidence" value="ECO:0007669"/>
    <property type="project" value="Ensembl"/>
</dbReference>
<dbReference type="GO" id="GO:0050830">
    <property type="term" value="P:defense response to Gram-positive bacterium"/>
    <property type="evidence" value="ECO:0007669"/>
    <property type="project" value="Ensembl"/>
</dbReference>
<dbReference type="GO" id="GO:0034116">
    <property type="term" value="P:positive regulation of heterotypic cell-cell adhesion"/>
    <property type="evidence" value="ECO:0007669"/>
    <property type="project" value="Ensembl"/>
</dbReference>
<dbReference type="GO" id="GO:0032731">
    <property type="term" value="P:positive regulation of interleukin-1 beta production"/>
    <property type="evidence" value="ECO:0007669"/>
    <property type="project" value="Ensembl"/>
</dbReference>
<keyword evidence="6" id="KW-1003">Cell membrane</keyword>
<dbReference type="GO" id="GO:0009897">
    <property type="term" value="C:external side of plasma membrane"/>
    <property type="evidence" value="ECO:0007669"/>
    <property type="project" value="Ensembl"/>
</dbReference>
<dbReference type="GO" id="GO:1905038">
    <property type="term" value="P:regulation of membrane lipid metabolic process"/>
    <property type="evidence" value="ECO:0007669"/>
    <property type="project" value="Ensembl"/>
</dbReference>
<dbReference type="GO" id="GO:0051897">
    <property type="term" value="P:positive regulation of phosphatidylinositol 3-kinase/protein kinase B signal transduction"/>
    <property type="evidence" value="ECO:0007669"/>
    <property type="project" value="Ensembl"/>
</dbReference>
<dbReference type="GO" id="GO:0060664">
    <property type="term" value="P:epithelial cell proliferation involved in salivary gland morphogenesis"/>
    <property type="evidence" value="ECO:0007669"/>
    <property type="project" value="Ensembl"/>
</dbReference>
<dbReference type="GO" id="GO:1902895">
    <property type="term" value="P:positive regulation of miRNA transcription"/>
    <property type="evidence" value="ECO:0007669"/>
    <property type="project" value="Ensembl"/>
</dbReference>
<dbReference type="PRINTS" id="PR01234">
    <property type="entry name" value="TNECROSISFCT"/>
</dbReference>
<organism evidence="21 22">
    <name type="scientific">Salvator merianae</name>
    <name type="common">Argentine black and white tegu</name>
    <name type="synonym">Tupinambis merianae</name>
    <dbReference type="NCBI Taxonomy" id="96440"/>
    <lineage>
        <taxon>Eukaryota</taxon>
        <taxon>Metazoa</taxon>
        <taxon>Chordata</taxon>
        <taxon>Craniata</taxon>
        <taxon>Vertebrata</taxon>
        <taxon>Euteleostomi</taxon>
        <taxon>Lepidosauria</taxon>
        <taxon>Squamata</taxon>
        <taxon>Bifurcata</taxon>
        <taxon>Unidentata</taxon>
        <taxon>Episquamata</taxon>
        <taxon>Laterata</taxon>
        <taxon>Teiioidea</taxon>
        <taxon>Teiidae</taxon>
        <taxon>Salvator</taxon>
    </lineage>
</organism>
<reference evidence="21" key="2">
    <citation type="submission" date="2025-09" db="UniProtKB">
        <authorList>
            <consortium name="Ensembl"/>
        </authorList>
    </citation>
    <scope>IDENTIFICATION</scope>
</reference>
<dbReference type="SUPFAM" id="SSF49842">
    <property type="entry name" value="TNF-like"/>
    <property type="match status" value="1"/>
</dbReference>
<dbReference type="PANTHER" id="PTHR11471">
    <property type="entry name" value="TUMOR NECROSIS FACTOR FAMILY MEMBER"/>
    <property type="match status" value="1"/>
</dbReference>
<dbReference type="GO" id="GO:0046330">
    <property type="term" value="P:positive regulation of JNK cascade"/>
    <property type="evidence" value="ECO:0007669"/>
    <property type="project" value="Ensembl"/>
</dbReference>
<dbReference type="GO" id="GO:0051044">
    <property type="term" value="P:positive regulation of membrane protein ectodomain proteolysis"/>
    <property type="evidence" value="ECO:0007669"/>
    <property type="project" value="Ensembl"/>
</dbReference>
<keyword evidence="13 19" id="KW-0472">Membrane</keyword>
<dbReference type="PRINTS" id="PR01235">
    <property type="entry name" value="TNFALPHA"/>
</dbReference>
<dbReference type="GO" id="GO:0007249">
    <property type="term" value="P:canonical NF-kappaB signal transduction"/>
    <property type="evidence" value="ECO:0007669"/>
    <property type="project" value="Ensembl"/>
</dbReference>
<dbReference type="GO" id="GO:1900222">
    <property type="term" value="P:negative regulation of amyloid-beta clearance"/>
    <property type="evidence" value="ECO:0007669"/>
    <property type="project" value="Ensembl"/>
</dbReference>
<dbReference type="GO" id="GO:0055037">
    <property type="term" value="C:recycling endosome"/>
    <property type="evidence" value="ECO:0007669"/>
    <property type="project" value="Ensembl"/>
</dbReference>
<dbReference type="GO" id="GO:0090594">
    <property type="term" value="P:inflammatory response to wounding"/>
    <property type="evidence" value="ECO:0007669"/>
    <property type="project" value="Ensembl"/>
</dbReference>
<dbReference type="GO" id="GO:0038177">
    <property type="term" value="F:death receptor agonist activity"/>
    <property type="evidence" value="ECO:0007669"/>
    <property type="project" value="Ensembl"/>
</dbReference>
<dbReference type="GO" id="GO:0051222">
    <property type="term" value="P:positive regulation of protein transport"/>
    <property type="evidence" value="ECO:0007669"/>
    <property type="project" value="Ensembl"/>
</dbReference>
<protein>
    <recommendedName>
        <fullName evidence="5">Tumor necrosis factor</fullName>
    </recommendedName>
    <alternativeName>
        <fullName evidence="17">Cachectin</fullName>
    </alternativeName>
    <alternativeName>
        <fullName evidence="16">TNF-alpha</fullName>
    </alternativeName>
    <alternativeName>
        <fullName evidence="18">Tumor necrosis factor ligand superfamily member 2</fullName>
    </alternativeName>
</protein>
<dbReference type="GO" id="GO:0007254">
    <property type="term" value="P:JNK cascade"/>
    <property type="evidence" value="ECO:0007669"/>
    <property type="project" value="Ensembl"/>
</dbReference>
<evidence type="ECO:0000256" key="8">
    <source>
        <dbReference type="ARBA" id="ARBA00022525"/>
    </source>
</evidence>
<dbReference type="GO" id="GO:0043537">
    <property type="term" value="P:negative regulation of blood vessel endothelial cell migration"/>
    <property type="evidence" value="ECO:0007669"/>
    <property type="project" value="Ensembl"/>
</dbReference>
<dbReference type="GO" id="GO:0048566">
    <property type="term" value="P:embryonic digestive tract development"/>
    <property type="evidence" value="ECO:0007669"/>
    <property type="project" value="Ensembl"/>
</dbReference>
<dbReference type="GO" id="GO:2000343">
    <property type="term" value="P:positive regulation of chemokine (C-X-C motif) ligand 2 production"/>
    <property type="evidence" value="ECO:0007669"/>
    <property type="project" value="Ensembl"/>
</dbReference>
<dbReference type="GO" id="GO:0060557">
    <property type="term" value="P:positive regulation of vitamin D biosynthetic process"/>
    <property type="evidence" value="ECO:0007669"/>
    <property type="project" value="Ensembl"/>
</dbReference>
<dbReference type="GO" id="GO:0002281">
    <property type="term" value="P:macrophage activation involved in immune response"/>
    <property type="evidence" value="ECO:0007669"/>
    <property type="project" value="Ensembl"/>
</dbReference>
<comment type="similarity">
    <text evidence="4">Belongs to the tumor necrosis factor family.</text>
</comment>